<keyword evidence="1" id="KW-0547">Nucleotide-binding</keyword>
<name>A0A6I1DTB3_9FLAO</name>
<organism evidence="1 2">
    <name type="scientific">Flagellimonas olearia</name>
    <dbReference type="NCBI Taxonomy" id="552546"/>
    <lineage>
        <taxon>Bacteria</taxon>
        <taxon>Pseudomonadati</taxon>
        <taxon>Bacteroidota</taxon>
        <taxon>Flavobacteriia</taxon>
        <taxon>Flavobacteriales</taxon>
        <taxon>Flavobacteriaceae</taxon>
        <taxon>Flagellimonas</taxon>
    </lineage>
</organism>
<dbReference type="AlphaFoldDB" id="A0A6I1DTB3"/>
<dbReference type="Proteomes" id="UP000429785">
    <property type="component" value="Unassembled WGS sequence"/>
</dbReference>
<gene>
    <name evidence="1" type="ORF">F8C76_18500</name>
</gene>
<feature type="non-terminal residue" evidence="1">
    <location>
        <position position="1"/>
    </location>
</feature>
<evidence type="ECO:0000313" key="2">
    <source>
        <dbReference type="Proteomes" id="UP000429785"/>
    </source>
</evidence>
<evidence type="ECO:0000313" key="1">
    <source>
        <dbReference type="EMBL" id="KAB7519652.1"/>
    </source>
</evidence>
<comment type="caution">
    <text evidence="1">The sequence shown here is derived from an EMBL/GenBank/DDBJ whole genome shotgun (WGS) entry which is preliminary data.</text>
</comment>
<reference evidence="1 2" key="1">
    <citation type="submission" date="2019-10" db="EMBL/GenBank/DDBJ databases">
        <title>Muricauda olearia CL-SS4 JCM15563 genome.</title>
        <authorList>
            <person name="Liu L."/>
        </authorList>
    </citation>
    <scope>NUCLEOTIDE SEQUENCE [LARGE SCALE GENOMIC DNA]</scope>
    <source>
        <strain evidence="1 2">CL-SS4</strain>
    </source>
</reference>
<accession>A0A6I1DTB3</accession>
<dbReference type="EMBL" id="WELG01000214">
    <property type="protein sequence ID" value="KAB7519652.1"/>
    <property type="molecule type" value="Genomic_DNA"/>
</dbReference>
<feature type="non-terminal residue" evidence="1">
    <location>
        <position position="103"/>
    </location>
</feature>
<proteinExistence type="predicted"/>
<protein>
    <submittedName>
        <fullName evidence="1">ATP-binding protein</fullName>
    </submittedName>
</protein>
<sequence>SASQRLQQHTEQLWAVLGQLQNNPDIALQTLDALWLNLPALPLPSSGVRSDEWRTLLKARLDIQSNGRTLRSEQWKTRPLLTQIDNLGGLRQAPQLLQHESQR</sequence>
<dbReference type="RefSeq" id="WP_211372229.1">
    <property type="nucleotide sequence ID" value="NZ_WELG01000214.1"/>
</dbReference>
<keyword evidence="1" id="KW-0067">ATP-binding</keyword>
<dbReference type="GO" id="GO:0005524">
    <property type="term" value="F:ATP binding"/>
    <property type="evidence" value="ECO:0007669"/>
    <property type="project" value="UniProtKB-KW"/>
</dbReference>